<dbReference type="InterPro" id="IPR054703">
    <property type="entry name" value="Mop-rel"/>
</dbReference>
<dbReference type="STRING" id="1193502.SHALO_1847"/>
<dbReference type="InterPro" id="IPR029044">
    <property type="entry name" value="Nucleotide-diphossugar_trans"/>
</dbReference>
<dbReference type="PANTHER" id="PTHR43777">
    <property type="entry name" value="MOLYBDENUM COFACTOR CYTIDYLYLTRANSFERASE"/>
    <property type="match status" value="1"/>
</dbReference>
<dbReference type="PATRIC" id="fig|1193502.14.peg.1876"/>
<dbReference type="SUPFAM" id="SSF109604">
    <property type="entry name" value="HD-domain/PDEase-like"/>
    <property type="match status" value="1"/>
</dbReference>
<dbReference type="RefSeq" id="WP_069478276.1">
    <property type="nucleotide sequence ID" value="NZ_CP017111.1"/>
</dbReference>
<dbReference type="CDD" id="cd04182">
    <property type="entry name" value="GT_2_like_f"/>
    <property type="match status" value="1"/>
</dbReference>
<protein>
    <submittedName>
        <fullName evidence="2">Glycosyltransferase</fullName>
    </submittedName>
</protein>
<dbReference type="Gene3D" id="3.90.550.10">
    <property type="entry name" value="Spore Coat Polysaccharide Biosynthesis Protein SpsA, Chain A"/>
    <property type="match status" value="1"/>
</dbReference>
<evidence type="ECO:0000259" key="1">
    <source>
        <dbReference type="Pfam" id="PF12804"/>
    </source>
</evidence>
<dbReference type="KEGG" id="shal:SHALO_1847"/>
<dbReference type="NCBIfam" id="NF045665">
    <property type="entry name" value="NTPtran_DVU1551"/>
    <property type="match status" value="1"/>
</dbReference>
<gene>
    <name evidence="2" type="ORF">SHALO_1847</name>
</gene>
<keyword evidence="3" id="KW-1185">Reference proteome</keyword>
<accession>A0A1D7TKU5</accession>
<dbReference type="GO" id="GO:0016779">
    <property type="term" value="F:nucleotidyltransferase activity"/>
    <property type="evidence" value="ECO:0007669"/>
    <property type="project" value="UniProtKB-ARBA"/>
</dbReference>
<evidence type="ECO:0000313" key="3">
    <source>
        <dbReference type="Proteomes" id="UP000094609"/>
    </source>
</evidence>
<dbReference type="Proteomes" id="UP000094609">
    <property type="component" value="Chromosome"/>
</dbReference>
<dbReference type="PANTHER" id="PTHR43777:SF1">
    <property type="entry name" value="MOLYBDENUM COFACTOR CYTIDYLYLTRANSFERASE"/>
    <property type="match status" value="1"/>
</dbReference>
<feature type="domain" description="MobA-like NTP transferase" evidence="1">
    <location>
        <begin position="8"/>
        <end position="166"/>
    </location>
</feature>
<dbReference type="Gene3D" id="1.10.3210.10">
    <property type="entry name" value="Hypothetical protein af1432"/>
    <property type="match status" value="1"/>
</dbReference>
<keyword evidence="2" id="KW-0808">Transferase</keyword>
<dbReference type="InterPro" id="IPR025877">
    <property type="entry name" value="MobA-like_NTP_Trfase"/>
</dbReference>
<dbReference type="SUPFAM" id="SSF53448">
    <property type="entry name" value="Nucleotide-diphospho-sugar transferases"/>
    <property type="match status" value="1"/>
</dbReference>
<proteinExistence type="predicted"/>
<evidence type="ECO:0000313" key="2">
    <source>
        <dbReference type="EMBL" id="AOO65618.1"/>
    </source>
</evidence>
<sequence>MTKSDMAVLIIAAGYSSRMHDFKPLLPFGETSALKRLIQTYQAHGLEHIYVVVGHRQDEIREVLKEENVTIVYNEEYDKGMFSSIQKGLRAMDEMIHAFYMQPVDIPLIKTQSLERLYEAYVSTRKGVIYPTFLGHKGHPPLIDMKYKAQILASNGEGGLKKVLEAFHADALHVNVCEQSVLMDMDTKEDYENLLRYEALGAPNKEECLAMMLQNEVPPHIIKHCEAVEKMASNLHEQIVCFGIGIDKNALSAAAWVHDIARKEKNHALVGAQKLRSMGYGAIGEIVATHMDIEIDENVPLTANELLFLADKLVDEDDVCGFEKRFARAFQKCKGNFEAQRNITQRLNATRMIISKIEKLTCKVFPYG</sequence>
<organism evidence="2 3">
    <name type="scientific">Sulfurospirillum halorespirans DSM 13726</name>
    <dbReference type="NCBI Taxonomy" id="1193502"/>
    <lineage>
        <taxon>Bacteria</taxon>
        <taxon>Pseudomonadati</taxon>
        <taxon>Campylobacterota</taxon>
        <taxon>Epsilonproteobacteria</taxon>
        <taxon>Campylobacterales</taxon>
        <taxon>Sulfurospirillaceae</taxon>
        <taxon>Sulfurospirillum</taxon>
    </lineage>
</organism>
<dbReference type="AlphaFoldDB" id="A0A1D7TKU5"/>
<dbReference type="Pfam" id="PF12804">
    <property type="entry name" value="NTP_transf_3"/>
    <property type="match status" value="1"/>
</dbReference>
<reference evidence="3" key="1">
    <citation type="submission" date="2016-08" db="EMBL/GenBank/DDBJ databases">
        <title>Complete genome sequence of the organohalide-respiring Epsilonproteobacterium Sulfurospirillum halorespirans.</title>
        <authorList>
            <person name="Goris T."/>
            <person name="Zimmermann J."/>
            <person name="Schenz B."/>
            <person name="Lemos M."/>
            <person name="Hackermueller J."/>
            <person name="Diekert G."/>
        </authorList>
    </citation>
    <scope>NUCLEOTIDE SEQUENCE [LARGE SCALE GENOMIC DNA]</scope>
    <source>
        <strain>DSM 13726</strain>
        <strain evidence="3">PCE-M2</strain>
    </source>
</reference>
<dbReference type="EMBL" id="CP017111">
    <property type="protein sequence ID" value="AOO65618.1"/>
    <property type="molecule type" value="Genomic_DNA"/>
</dbReference>
<name>A0A1D7TKU5_9BACT</name>